<gene>
    <name evidence="3" type="ORF">M378DRAFT_160269</name>
</gene>
<dbReference type="AlphaFoldDB" id="A0A0C2TIG8"/>
<feature type="transmembrane region" description="Helical" evidence="1">
    <location>
        <begin position="12"/>
        <end position="38"/>
    </location>
</feature>
<accession>A0A0C2TIG8</accession>
<dbReference type="EMBL" id="KN818234">
    <property type="protein sequence ID" value="KIL66774.1"/>
    <property type="molecule type" value="Genomic_DNA"/>
</dbReference>
<dbReference type="OrthoDB" id="3190888at2759"/>
<feature type="transmembrane region" description="Helical" evidence="1">
    <location>
        <begin position="165"/>
        <end position="185"/>
    </location>
</feature>
<dbReference type="Pfam" id="PF20152">
    <property type="entry name" value="DUF6534"/>
    <property type="match status" value="1"/>
</dbReference>
<keyword evidence="1" id="KW-0812">Transmembrane</keyword>
<reference evidence="3 4" key="1">
    <citation type="submission" date="2014-04" db="EMBL/GenBank/DDBJ databases">
        <title>Evolutionary Origins and Diversification of the Mycorrhizal Mutualists.</title>
        <authorList>
            <consortium name="DOE Joint Genome Institute"/>
            <consortium name="Mycorrhizal Genomics Consortium"/>
            <person name="Kohler A."/>
            <person name="Kuo A."/>
            <person name="Nagy L.G."/>
            <person name="Floudas D."/>
            <person name="Copeland A."/>
            <person name="Barry K.W."/>
            <person name="Cichocki N."/>
            <person name="Veneault-Fourrey C."/>
            <person name="LaButti K."/>
            <person name="Lindquist E.A."/>
            <person name="Lipzen A."/>
            <person name="Lundell T."/>
            <person name="Morin E."/>
            <person name="Murat C."/>
            <person name="Riley R."/>
            <person name="Ohm R."/>
            <person name="Sun H."/>
            <person name="Tunlid A."/>
            <person name="Henrissat B."/>
            <person name="Grigoriev I.V."/>
            <person name="Hibbett D.S."/>
            <person name="Martin F."/>
        </authorList>
    </citation>
    <scope>NUCLEOTIDE SEQUENCE [LARGE SCALE GENOMIC DNA]</scope>
    <source>
        <strain evidence="3 4">Koide BX008</strain>
    </source>
</reference>
<dbReference type="InterPro" id="IPR045339">
    <property type="entry name" value="DUF6534"/>
</dbReference>
<proteinExistence type="predicted"/>
<keyword evidence="1" id="KW-1133">Transmembrane helix</keyword>
<evidence type="ECO:0000313" key="4">
    <source>
        <dbReference type="Proteomes" id="UP000054549"/>
    </source>
</evidence>
<keyword evidence="4" id="KW-1185">Reference proteome</keyword>
<dbReference type="PANTHER" id="PTHR40465:SF1">
    <property type="entry name" value="DUF6534 DOMAIN-CONTAINING PROTEIN"/>
    <property type="match status" value="1"/>
</dbReference>
<dbReference type="PANTHER" id="PTHR40465">
    <property type="entry name" value="CHROMOSOME 1, WHOLE GENOME SHOTGUN SEQUENCE"/>
    <property type="match status" value="1"/>
</dbReference>
<feature type="domain" description="DUF6534" evidence="2">
    <location>
        <begin position="171"/>
        <end position="256"/>
    </location>
</feature>
<feature type="transmembrane region" description="Helical" evidence="1">
    <location>
        <begin position="50"/>
        <end position="74"/>
    </location>
</feature>
<keyword evidence="1" id="KW-0472">Membrane</keyword>
<protein>
    <recommendedName>
        <fullName evidence="2">DUF6534 domain-containing protein</fullName>
    </recommendedName>
</protein>
<feature type="transmembrane region" description="Helical" evidence="1">
    <location>
        <begin position="123"/>
        <end position="145"/>
    </location>
</feature>
<feature type="transmembrane region" description="Helical" evidence="1">
    <location>
        <begin position="230"/>
        <end position="252"/>
    </location>
</feature>
<evidence type="ECO:0000256" key="1">
    <source>
        <dbReference type="SAM" id="Phobius"/>
    </source>
</evidence>
<evidence type="ECO:0000259" key="2">
    <source>
        <dbReference type="Pfam" id="PF20152"/>
    </source>
</evidence>
<feature type="transmembrane region" description="Helical" evidence="1">
    <location>
        <begin position="205"/>
        <end position="224"/>
    </location>
</feature>
<dbReference type="HOGENOM" id="CLU_046025_5_0_1"/>
<feature type="transmembrane region" description="Helical" evidence="1">
    <location>
        <begin position="94"/>
        <end position="116"/>
    </location>
</feature>
<name>A0A0C2TIG8_AMAMK</name>
<evidence type="ECO:0000313" key="3">
    <source>
        <dbReference type="EMBL" id="KIL66774.1"/>
    </source>
</evidence>
<sequence length="319" mass="35039">MSSSFDFNYESTFGALLIGFGLSCVIFGILSIQTFTYFQRYPSDLLAYKLLVASIWVIEVFDQVLIGHATYVYIISRYGNVVSVIATRILWSLVYQTIVGSFVGTVVKTCFALRVWRFSNHSIIITGIILILVFGTFGLAICYAYKCSQLTSILLVNDIKMYGTYALAAGVAADFVTSASLCFFLHRLRTGHQKSDSLVNRLTIYAVNTGGVTGAVSLTTLLLYNISPHTFYFMATFFCLGKVYALSLLCTLHTRKTIRGRGTDRGGNTTSKAGEVGGIFLVNHQPRSSFDVEEIPAKSMHIDVQQEVAVVSDADGSVV</sequence>
<organism evidence="3 4">
    <name type="scientific">Amanita muscaria (strain Koide BX008)</name>
    <dbReference type="NCBI Taxonomy" id="946122"/>
    <lineage>
        <taxon>Eukaryota</taxon>
        <taxon>Fungi</taxon>
        <taxon>Dikarya</taxon>
        <taxon>Basidiomycota</taxon>
        <taxon>Agaricomycotina</taxon>
        <taxon>Agaricomycetes</taxon>
        <taxon>Agaricomycetidae</taxon>
        <taxon>Agaricales</taxon>
        <taxon>Pluteineae</taxon>
        <taxon>Amanitaceae</taxon>
        <taxon>Amanita</taxon>
    </lineage>
</organism>
<dbReference type="Proteomes" id="UP000054549">
    <property type="component" value="Unassembled WGS sequence"/>
</dbReference>
<dbReference type="InParanoid" id="A0A0C2TIG8"/>